<proteinExistence type="predicted"/>
<evidence type="ECO:0000313" key="1">
    <source>
        <dbReference type="EMBL" id="AFN57676.1"/>
    </source>
</evidence>
<accession>I6XZA0</accession>
<sequence length="80" mass="8357">MVDGNVEETLYLVGVQVHRDDTVHTSHTQQVGHQLGADAHTGLVLTVLSGPSEVGDNGVDGSCGGSLGGIDHQEQFHQIV</sequence>
<name>I6XZA0_9BACT</name>
<reference evidence="1" key="1">
    <citation type="journal article" date="2012" name="PLoS ONE">
        <title>Functional metagenomics unveils a multifunctional glycosyl hydrolase from the family 43 catalysing the breakdown of plant polymers in the calf rumen.</title>
        <authorList>
            <person name="Ferrer M."/>
            <person name="Ghazi A."/>
            <person name="Beloqui A."/>
            <person name="Vieites J.M."/>
            <person name="Lopez-Cortes N."/>
            <person name="Marin-Navarro J."/>
            <person name="Nechitaylo T.Y."/>
            <person name="Guazzaroni M.E."/>
            <person name="Polaina J."/>
            <person name="Waliczek A."/>
            <person name="Chernikova T.N."/>
            <person name="Reva O.N."/>
            <person name="Golyshina O.V."/>
            <person name="Golyshin P.N."/>
        </authorList>
    </citation>
    <scope>NUCLEOTIDE SEQUENCE</scope>
</reference>
<protein>
    <submittedName>
        <fullName evidence="1">Uncharacterized protein</fullName>
    </submittedName>
</protein>
<dbReference type="EMBL" id="JQ303338">
    <property type="protein sequence ID" value="AFN57676.1"/>
    <property type="molecule type" value="Genomic_DNA"/>
</dbReference>
<organism evidence="1">
    <name type="scientific">uncultured bacterium r_02</name>
    <dbReference type="NCBI Taxonomy" id="1132277"/>
    <lineage>
        <taxon>Bacteria</taxon>
        <taxon>environmental samples</taxon>
    </lineage>
</organism>
<dbReference type="AlphaFoldDB" id="I6XZA0"/>